<evidence type="ECO:0000313" key="5">
    <source>
        <dbReference type="Proteomes" id="UP000292665"/>
    </source>
</evidence>
<dbReference type="EMBL" id="CYZO01000013">
    <property type="protein sequence ID" value="CUN95845.1"/>
    <property type="molecule type" value="Genomic_DNA"/>
</dbReference>
<dbReference type="Proteomes" id="UP000095787">
    <property type="component" value="Unassembled WGS sequence"/>
</dbReference>
<protein>
    <recommendedName>
        <fullName evidence="6">Peptidase S24/S26A/S26B/S26C domain-containing protein</fullName>
    </recommendedName>
</protein>
<reference evidence="2 4" key="1">
    <citation type="submission" date="2015-09" db="EMBL/GenBank/DDBJ databases">
        <authorList>
            <consortium name="Pathogen Informatics"/>
        </authorList>
    </citation>
    <scope>NUCLEOTIDE SEQUENCE [LARGE SCALE GENOMIC DNA]</scope>
    <source>
        <strain evidence="2 4">2789STDY5834841</strain>
    </source>
</reference>
<accession>A0A174B887</accession>
<name>A0A174B887_9FIRM</name>
<evidence type="ECO:0000313" key="2">
    <source>
        <dbReference type="EMBL" id="CUN95845.1"/>
    </source>
</evidence>
<dbReference type="GeneID" id="97329999"/>
<evidence type="ECO:0008006" key="6">
    <source>
        <dbReference type="Google" id="ProtNLM"/>
    </source>
</evidence>
<organism evidence="2 4">
    <name type="scientific">[Ruminococcus] torques</name>
    <dbReference type="NCBI Taxonomy" id="33039"/>
    <lineage>
        <taxon>Bacteria</taxon>
        <taxon>Bacillati</taxon>
        <taxon>Bacillota</taxon>
        <taxon>Clostridia</taxon>
        <taxon>Lachnospirales</taxon>
        <taxon>Lachnospiraceae</taxon>
        <taxon>Mediterraneibacter</taxon>
    </lineage>
</organism>
<dbReference type="RefSeq" id="WP_009320021.1">
    <property type="nucleotide sequence ID" value="NZ_CAUBVW010000002.1"/>
</dbReference>
<dbReference type="SUPFAM" id="SSF51306">
    <property type="entry name" value="LexA/Signal peptidase"/>
    <property type="match status" value="1"/>
</dbReference>
<evidence type="ECO:0000313" key="4">
    <source>
        <dbReference type="Proteomes" id="UP000095787"/>
    </source>
</evidence>
<dbReference type="AlphaFoldDB" id="A0A174B887"/>
<feature type="region of interest" description="Disordered" evidence="1">
    <location>
        <begin position="1"/>
        <end position="38"/>
    </location>
</feature>
<proteinExistence type="predicted"/>
<dbReference type="Proteomes" id="UP000292665">
    <property type="component" value="Unassembled WGS sequence"/>
</dbReference>
<reference evidence="3 5" key="2">
    <citation type="journal article" date="2019" name="Science, e1252229">
        <title>Invertible promoters mediate bacterial phase variation, antibiotic resistance, and host adaptation in the gut.</title>
        <authorList>
            <person name="Jiang X."/>
            <person name="Hall A.B."/>
            <person name="Arthur T.D."/>
            <person name="Plichta D.R."/>
            <person name="Covington C.T."/>
            <person name="Poyet M."/>
            <person name="Crothers J."/>
            <person name="Moses P.L."/>
            <person name="Tolonen A.C."/>
            <person name="Vlamakis H."/>
            <person name="Alm E.J."/>
            <person name="Xavier R.J."/>
        </authorList>
    </citation>
    <scope>NUCLEOTIDE SEQUENCE [LARGE SCALE GENOMIC DNA]</scope>
    <source>
        <strain evidence="3">Aa_0143</strain>
        <strain evidence="5">aa_0143</strain>
    </source>
</reference>
<sequence length="183" mass="21479">MSEFKTEKCEDSKKEDKQESKQEGKKEEGREDKNLKSRGLEEILKEQGKLVLTAEGNSMLPCIRPKKDVLILEPVKEEVCRHQVILYRRENGAYVLHRVMENSDHNSYVLCGDNQYRKEYGVQPEQILAALTGFYRGNQYIDCEKNKKYKQYVKLWCSPLFPRRCAVWAVKAVMKIRSRASKR</sequence>
<evidence type="ECO:0000256" key="1">
    <source>
        <dbReference type="SAM" id="MobiDB-lite"/>
    </source>
</evidence>
<dbReference type="EMBL" id="RCYR01000012">
    <property type="protein sequence ID" value="RYS80147.1"/>
    <property type="molecule type" value="Genomic_DNA"/>
</dbReference>
<gene>
    <name evidence="3" type="ORF">EAI93_07660</name>
    <name evidence="2" type="ORF">ERS852456_01252</name>
</gene>
<dbReference type="InterPro" id="IPR036286">
    <property type="entry name" value="LexA/Signal_pep-like_sf"/>
</dbReference>
<evidence type="ECO:0000313" key="3">
    <source>
        <dbReference type="EMBL" id="RYS80147.1"/>
    </source>
</evidence>
<dbReference type="CDD" id="cd06462">
    <property type="entry name" value="Peptidase_S24_S26"/>
    <property type="match status" value="1"/>
</dbReference>